<keyword evidence="3" id="KW-1185">Reference proteome</keyword>
<evidence type="ECO:0000313" key="3">
    <source>
        <dbReference type="Proteomes" id="UP000001996"/>
    </source>
</evidence>
<organism evidence="2 3">
    <name type="scientific">Lodderomyces elongisporus (strain ATCC 11503 / CBS 2605 / JCM 1781 / NBRC 1676 / NRRL YB-4239)</name>
    <name type="common">Yeast</name>
    <name type="synonym">Saccharomyces elongisporus</name>
    <dbReference type="NCBI Taxonomy" id="379508"/>
    <lineage>
        <taxon>Eukaryota</taxon>
        <taxon>Fungi</taxon>
        <taxon>Dikarya</taxon>
        <taxon>Ascomycota</taxon>
        <taxon>Saccharomycotina</taxon>
        <taxon>Pichiomycetes</taxon>
        <taxon>Debaryomycetaceae</taxon>
        <taxon>Candida/Lodderomyces clade</taxon>
        <taxon>Lodderomyces</taxon>
    </lineage>
</organism>
<dbReference type="InParanoid" id="A5DS17"/>
<dbReference type="VEuPathDB" id="FungiDB:LELG_00153"/>
<feature type="compositionally biased region" description="Basic and acidic residues" evidence="1">
    <location>
        <begin position="95"/>
        <end position="107"/>
    </location>
</feature>
<feature type="compositionally biased region" description="Acidic residues" evidence="1">
    <location>
        <begin position="74"/>
        <end position="83"/>
    </location>
</feature>
<dbReference type="HOGENOM" id="CLU_020419_0_0_1"/>
<accession>A5DS17</accession>
<protein>
    <submittedName>
        <fullName evidence="2">Uncharacterized protein</fullName>
    </submittedName>
</protein>
<proteinExistence type="predicted"/>
<dbReference type="AlphaFoldDB" id="A5DS17"/>
<gene>
    <name evidence="2" type="ORF">LELG_00153</name>
</gene>
<dbReference type="Proteomes" id="UP000001996">
    <property type="component" value="Unassembled WGS sequence"/>
</dbReference>
<dbReference type="GeneID" id="5235573"/>
<reference evidence="2 3" key="1">
    <citation type="journal article" date="2009" name="Nature">
        <title>Evolution of pathogenicity and sexual reproduction in eight Candida genomes.</title>
        <authorList>
            <person name="Butler G."/>
            <person name="Rasmussen M.D."/>
            <person name="Lin M.F."/>
            <person name="Santos M.A."/>
            <person name="Sakthikumar S."/>
            <person name="Munro C.A."/>
            <person name="Rheinbay E."/>
            <person name="Grabherr M."/>
            <person name="Forche A."/>
            <person name="Reedy J.L."/>
            <person name="Agrafioti I."/>
            <person name="Arnaud M.B."/>
            <person name="Bates S."/>
            <person name="Brown A.J."/>
            <person name="Brunke S."/>
            <person name="Costanzo M.C."/>
            <person name="Fitzpatrick D.A."/>
            <person name="de Groot P.W."/>
            <person name="Harris D."/>
            <person name="Hoyer L.L."/>
            <person name="Hube B."/>
            <person name="Klis F.M."/>
            <person name="Kodira C."/>
            <person name="Lennard N."/>
            <person name="Logue M.E."/>
            <person name="Martin R."/>
            <person name="Neiman A.M."/>
            <person name="Nikolaou E."/>
            <person name="Quail M.A."/>
            <person name="Quinn J."/>
            <person name="Santos M.C."/>
            <person name="Schmitzberger F.F."/>
            <person name="Sherlock G."/>
            <person name="Shah P."/>
            <person name="Silverstein K.A."/>
            <person name="Skrzypek M.S."/>
            <person name="Soll D."/>
            <person name="Staggs R."/>
            <person name="Stansfield I."/>
            <person name="Stumpf M.P."/>
            <person name="Sudbery P.E."/>
            <person name="Srikantha T."/>
            <person name="Zeng Q."/>
            <person name="Berman J."/>
            <person name="Berriman M."/>
            <person name="Heitman J."/>
            <person name="Gow N.A."/>
            <person name="Lorenz M.C."/>
            <person name="Birren B.W."/>
            <person name="Kellis M."/>
            <person name="Cuomo C.A."/>
        </authorList>
    </citation>
    <scope>NUCLEOTIDE SEQUENCE [LARGE SCALE GENOMIC DNA]</scope>
    <source>
        <strain evidence="3">ATCC 11503 / BCRC 21390 / CBS 2605 / JCM 1781 / NBRC 1676 / NRRL YB-4239</strain>
    </source>
</reference>
<dbReference type="KEGG" id="lel:PVL30_000148"/>
<name>A5DS17_LODEL</name>
<dbReference type="eggNOG" id="ENOG502R9MD">
    <property type="taxonomic scope" value="Eukaryota"/>
</dbReference>
<evidence type="ECO:0000256" key="1">
    <source>
        <dbReference type="SAM" id="MobiDB-lite"/>
    </source>
</evidence>
<dbReference type="OrthoDB" id="4096032at2759"/>
<dbReference type="EMBL" id="CH981524">
    <property type="protein sequence ID" value="EDK41975.1"/>
    <property type="molecule type" value="Genomic_DNA"/>
</dbReference>
<feature type="region of interest" description="Disordered" evidence="1">
    <location>
        <begin position="62"/>
        <end position="107"/>
    </location>
</feature>
<sequence length="786" mass="90520">MSNSLLNHEANFRLRIMRHFNHMNRLQNEVHYLIDNSQDRVDDEQAITSGAPIPLWRFTRENPQLENMETGFDTSEDEDEEQYMPEINLAPPPPPDEHQPQRDETQLEEDLWRSERLFLISARQQSVANSQYSETLRTLSGVPLRRQNAIRIPSILSTNINFKDEDENETQQQGHEQQMRLQLQRQLLLQQQQQQQRQQQQQQRNIAVQESLNKEAEVLRTYLAGLLDQIKKRKKYKGLSPLFFDSEAMYVTLALAEHQPKTLSKTKAFPGFRSLLSMCDDCSFRFEEQMDTFLQQRQRGAIPNAVCANRDFPPQNNQTYSVLKRKLGLFGDGKRKKRKLNQPLSELLPSSSSSLSSSMSASFSLSSPDNISNLETLISYPHFTIDKDIIANGLRTSCFRTGSSFELKLPANSNTDIPMIGPQGFLKVTQVDTANSASGFFELPNIGGQLQSEVRSRIWSFATFICGLSRSRVLPKHPRLTQKLDLLEILLEDANLEYRHSGEQILRGVSVPFNADIVDFKNHDLRFYQSYYGNTARQSSSCSKVCQQLLDWMTISPFSLFKEGYFIDTLTKLESDLANFANFDARITKKSKALYSAIQFKSNLYELTKDFDFHILVTTDGDTNSNHNRVGRNYSTLFLDDWEEKLSNELIDQMTRNDCKIIANIQLNYVLLKLRVDLDLAADTLISHLLCHGSSPSIEHYRRLYGEILTDESLKDELPLNAHFLCSVHKKTGHLEIRNTFPEFFGSPNLYPNHRCARKEHKSTYLRSLRNLEGNLTPTWPISDFV</sequence>
<evidence type="ECO:0000313" key="2">
    <source>
        <dbReference type="EMBL" id="EDK41975.1"/>
    </source>
</evidence>